<protein>
    <recommendedName>
        <fullName evidence="2">Anti-sigma factor antagonist</fullName>
    </recommendedName>
</protein>
<dbReference type="InterPro" id="IPR036513">
    <property type="entry name" value="STAS_dom_sf"/>
</dbReference>
<dbReference type="SUPFAM" id="SSF52091">
    <property type="entry name" value="SpoIIaa-like"/>
    <property type="match status" value="1"/>
</dbReference>
<dbReference type="NCBIfam" id="TIGR00377">
    <property type="entry name" value="ant_ant_sig"/>
    <property type="match status" value="1"/>
</dbReference>
<evidence type="ECO:0000313" key="5">
    <source>
        <dbReference type="Proteomes" id="UP001594351"/>
    </source>
</evidence>
<dbReference type="Proteomes" id="UP001594351">
    <property type="component" value="Unassembled WGS sequence"/>
</dbReference>
<evidence type="ECO:0000256" key="1">
    <source>
        <dbReference type="ARBA" id="ARBA00009013"/>
    </source>
</evidence>
<sequence length="113" mass="13149">MLIYYLRYPQYAIIKIEGHIEGFELDKFRQPFQELALLGCQTIILNFEKINYISSSILGYLIEEWRRKAEKGGKVVVCCLTPKVANLFEITHLFSIIDVYETEEEAIEAIKKG</sequence>
<dbReference type="PROSITE" id="PS50801">
    <property type="entry name" value="STAS"/>
    <property type="match status" value="1"/>
</dbReference>
<dbReference type="PANTHER" id="PTHR33495">
    <property type="entry name" value="ANTI-SIGMA FACTOR ANTAGONIST TM_1081-RELATED-RELATED"/>
    <property type="match status" value="1"/>
</dbReference>
<feature type="domain" description="STAS" evidence="3">
    <location>
        <begin position="1"/>
        <end position="110"/>
    </location>
</feature>
<evidence type="ECO:0000259" key="3">
    <source>
        <dbReference type="PROSITE" id="PS50801"/>
    </source>
</evidence>
<dbReference type="InterPro" id="IPR002645">
    <property type="entry name" value="STAS_dom"/>
</dbReference>
<evidence type="ECO:0000313" key="4">
    <source>
        <dbReference type="EMBL" id="MFC1850913.1"/>
    </source>
</evidence>
<comment type="caution">
    <text evidence="4">The sequence shown here is derived from an EMBL/GenBank/DDBJ whole genome shotgun (WGS) entry which is preliminary data.</text>
</comment>
<dbReference type="CDD" id="cd07043">
    <property type="entry name" value="STAS_anti-anti-sigma_factors"/>
    <property type="match status" value="1"/>
</dbReference>
<proteinExistence type="inferred from homology"/>
<reference evidence="4 5" key="1">
    <citation type="submission" date="2024-09" db="EMBL/GenBank/DDBJ databases">
        <title>Laminarin stimulates single cell rates of sulfate reduction while oxygen inhibits transcriptomic activity in coastal marine sediment.</title>
        <authorList>
            <person name="Lindsay M."/>
            <person name="Orcutt B."/>
            <person name="Emerson D."/>
            <person name="Stepanauskas R."/>
            <person name="D'Angelo T."/>
        </authorList>
    </citation>
    <scope>NUCLEOTIDE SEQUENCE [LARGE SCALE GENOMIC DNA]</scope>
    <source>
        <strain evidence="4">SAG AM-311-K15</strain>
    </source>
</reference>
<evidence type="ECO:0000256" key="2">
    <source>
        <dbReference type="RuleBase" id="RU003749"/>
    </source>
</evidence>
<name>A0ABV6YXJ8_UNCC1</name>
<keyword evidence="5" id="KW-1185">Reference proteome</keyword>
<dbReference type="InterPro" id="IPR003658">
    <property type="entry name" value="Anti-sigma_ant"/>
</dbReference>
<comment type="similarity">
    <text evidence="1 2">Belongs to the anti-sigma-factor antagonist family.</text>
</comment>
<dbReference type="Pfam" id="PF01740">
    <property type="entry name" value="STAS"/>
    <property type="match status" value="1"/>
</dbReference>
<organism evidence="4 5">
    <name type="scientific">candidate division CSSED10-310 bacterium</name>
    <dbReference type="NCBI Taxonomy" id="2855610"/>
    <lineage>
        <taxon>Bacteria</taxon>
        <taxon>Bacteria division CSSED10-310</taxon>
    </lineage>
</organism>
<dbReference type="Gene3D" id="3.30.750.24">
    <property type="entry name" value="STAS domain"/>
    <property type="match status" value="1"/>
</dbReference>
<accession>A0ABV6YXJ8</accession>
<gene>
    <name evidence="4" type="ORF">ACFL27_12025</name>
</gene>
<dbReference type="EMBL" id="JBHPBY010000134">
    <property type="protein sequence ID" value="MFC1850913.1"/>
    <property type="molecule type" value="Genomic_DNA"/>
</dbReference>